<evidence type="ECO:0000256" key="1">
    <source>
        <dbReference type="SAM" id="MobiDB-lite"/>
    </source>
</evidence>
<evidence type="ECO:0000313" key="2">
    <source>
        <dbReference type="EMBL" id="WVZ51207.1"/>
    </source>
</evidence>
<accession>A0AAQ3PHN0</accession>
<protein>
    <submittedName>
        <fullName evidence="2">Uncharacterized protein</fullName>
    </submittedName>
</protein>
<proteinExistence type="predicted"/>
<sequence>MEVVAPGDGESVPWRGDASGSSVASPRSSNEVVQPPLLRAPHSPDPPPLHHFRTALLDPPNTTSASKAS</sequence>
<reference evidence="2 3" key="1">
    <citation type="submission" date="2024-02" db="EMBL/GenBank/DDBJ databases">
        <title>High-quality chromosome-scale genome assembly of Pensacola bahiagrass (Paspalum notatum Flugge var. saurae).</title>
        <authorList>
            <person name="Vega J.M."/>
            <person name="Podio M."/>
            <person name="Orjuela J."/>
            <person name="Siena L.A."/>
            <person name="Pessino S.C."/>
            <person name="Combes M.C."/>
            <person name="Mariac C."/>
            <person name="Albertini E."/>
            <person name="Pupilli F."/>
            <person name="Ortiz J.P.A."/>
            <person name="Leblanc O."/>
        </authorList>
    </citation>
    <scope>NUCLEOTIDE SEQUENCE [LARGE SCALE GENOMIC DNA]</scope>
    <source>
        <strain evidence="2">R1</strain>
        <tissue evidence="2">Leaf</tissue>
    </source>
</reference>
<feature type="compositionally biased region" description="Polar residues" evidence="1">
    <location>
        <begin position="60"/>
        <end position="69"/>
    </location>
</feature>
<gene>
    <name evidence="2" type="ORF">U9M48_002369</name>
</gene>
<feature type="compositionally biased region" description="Low complexity" evidence="1">
    <location>
        <begin position="19"/>
        <end position="29"/>
    </location>
</feature>
<dbReference type="Proteomes" id="UP001341281">
    <property type="component" value="Chromosome 01"/>
</dbReference>
<dbReference type="EMBL" id="CP144745">
    <property type="protein sequence ID" value="WVZ51207.1"/>
    <property type="molecule type" value="Genomic_DNA"/>
</dbReference>
<keyword evidence="3" id="KW-1185">Reference proteome</keyword>
<organism evidence="2 3">
    <name type="scientific">Paspalum notatum var. saurae</name>
    <dbReference type="NCBI Taxonomy" id="547442"/>
    <lineage>
        <taxon>Eukaryota</taxon>
        <taxon>Viridiplantae</taxon>
        <taxon>Streptophyta</taxon>
        <taxon>Embryophyta</taxon>
        <taxon>Tracheophyta</taxon>
        <taxon>Spermatophyta</taxon>
        <taxon>Magnoliopsida</taxon>
        <taxon>Liliopsida</taxon>
        <taxon>Poales</taxon>
        <taxon>Poaceae</taxon>
        <taxon>PACMAD clade</taxon>
        <taxon>Panicoideae</taxon>
        <taxon>Andropogonodae</taxon>
        <taxon>Paspaleae</taxon>
        <taxon>Paspalinae</taxon>
        <taxon>Paspalum</taxon>
    </lineage>
</organism>
<evidence type="ECO:0000313" key="3">
    <source>
        <dbReference type="Proteomes" id="UP001341281"/>
    </source>
</evidence>
<dbReference type="AlphaFoldDB" id="A0AAQ3PHN0"/>
<name>A0AAQ3PHN0_PASNO</name>
<feature type="region of interest" description="Disordered" evidence="1">
    <location>
        <begin position="1"/>
        <end position="69"/>
    </location>
</feature>